<evidence type="ECO:0000313" key="3">
    <source>
        <dbReference type="RefSeq" id="XP_022156202.1"/>
    </source>
</evidence>
<organism evidence="2 3">
    <name type="scientific">Momordica charantia</name>
    <name type="common">Bitter gourd</name>
    <name type="synonym">Balsam pear</name>
    <dbReference type="NCBI Taxonomy" id="3673"/>
    <lineage>
        <taxon>Eukaryota</taxon>
        <taxon>Viridiplantae</taxon>
        <taxon>Streptophyta</taxon>
        <taxon>Embryophyta</taxon>
        <taxon>Tracheophyta</taxon>
        <taxon>Spermatophyta</taxon>
        <taxon>Magnoliopsida</taxon>
        <taxon>eudicotyledons</taxon>
        <taxon>Gunneridae</taxon>
        <taxon>Pentapetalae</taxon>
        <taxon>rosids</taxon>
        <taxon>fabids</taxon>
        <taxon>Cucurbitales</taxon>
        <taxon>Cucurbitaceae</taxon>
        <taxon>Momordiceae</taxon>
        <taxon>Momordica</taxon>
    </lineage>
</organism>
<feature type="signal peptide" evidence="1">
    <location>
        <begin position="1"/>
        <end position="23"/>
    </location>
</feature>
<dbReference type="SUPFAM" id="SSF52833">
    <property type="entry name" value="Thioredoxin-like"/>
    <property type="match status" value="1"/>
</dbReference>
<dbReference type="Proteomes" id="UP000504603">
    <property type="component" value="Unplaced"/>
</dbReference>
<feature type="chain" id="PRO_5026662072" evidence="1">
    <location>
        <begin position="24"/>
        <end position="301"/>
    </location>
</feature>
<name>A0A6J1DRE6_MOMCH</name>
<accession>A0A6J1DRE6</accession>
<keyword evidence="1" id="KW-0732">Signal</keyword>
<proteinExistence type="predicted"/>
<sequence length="301" mass="33674">MPAFSSIFVSLFALFSLLGFASSTSPSRSSFCPKESDVFLCGVRSQCPSSLIPSSPLQVADSDLDRTLSSDKRIGYTSVLFYASWCPFSLHLRHTFESLSFLFPQIEHLLVEQSSTLPNVLSRYGVHSFPSILLVNGTSCVRYRGQKDILSLVHFYKRATGLKPVPYYNDHELVAIESFGKPIIQLPKTTSSPNNILKGEPLLTFSIVFICLRLAISKLPHVLCHLSNLWRSYKPHLNLEIFGETRQLMGCILHMVDIRRVWAKLRLCKTKNFHKGARNARVWASSLASVSLGESSSSRSA</sequence>
<dbReference type="PANTHER" id="PTHR47126">
    <property type="entry name" value="5'-ADENYLYLSULFATE REDUCTASE-LIKE 7"/>
    <property type="match status" value="1"/>
</dbReference>
<reference evidence="3" key="1">
    <citation type="submission" date="2025-08" db="UniProtKB">
        <authorList>
            <consortium name="RefSeq"/>
        </authorList>
    </citation>
    <scope>IDENTIFICATION</scope>
    <source>
        <strain evidence="3">OHB3-1</strain>
    </source>
</reference>
<dbReference type="KEGG" id="mcha:111023147"/>
<dbReference type="AlphaFoldDB" id="A0A6J1DRE6"/>
<dbReference type="InterPro" id="IPR036249">
    <property type="entry name" value="Thioredoxin-like_sf"/>
</dbReference>
<dbReference type="GeneID" id="111023147"/>
<keyword evidence="2" id="KW-1185">Reference proteome</keyword>
<dbReference type="RefSeq" id="XP_022156202.1">
    <property type="nucleotide sequence ID" value="XM_022300510.1"/>
</dbReference>
<evidence type="ECO:0000313" key="2">
    <source>
        <dbReference type="Proteomes" id="UP000504603"/>
    </source>
</evidence>
<protein>
    <submittedName>
        <fullName evidence="3">5'-adenylylsulfate reductase-like 5</fullName>
    </submittedName>
</protein>
<dbReference type="InterPro" id="IPR044794">
    <property type="entry name" value="APRL5/7"/>
</dbReference>
<dbReference type="PANTHER" id="PTHR47126:SF3">
    <property type="entry name" value="5'-ADENYLYLSULFATE REDUCTASE-LIKE 5"/>
    <property type="match status" value="1"/>
</dbReference>
<dbReference type="OrthoDB" id="1899781at2759"/>
<dbReference type="Gene3D" id="3.40.30.10">
    <property type="entry name" value="Glutaredoxin"/>
    <property type="match status" value="1"/>
</dbReference>
<evidence type="ECO:0000256" key="1">
    <source>
        <dbReference type="SAM" id="SignalP"/>
    </source>
</evidence>
<gene>
    <name evidence="3" type="primary">LOC111023147</name>
</gene>